<dbReference type="PANTHER" id="PTHR24567:SF28">
    <property type="entry name" value="LISTERIOLYSIN REGULATORY PROTEIN"/>
    <property type="match status" value="1"/>
</dbReference>
<dbReference type="Gene3D" id="2.60.120.10">
    <property type="entry name" value="Jelly Rolls"/>
    <property type="match status" value="1"/>
</dbReference>
<dbReference type="GO" id="GO:0005829">
    <property type="term" value="C:cytosol"/>
    <property type="evidence" value="ECO:0007669"/>
    <property type="project" value="TreeGrafter"/>
</dbReference>
<name>A0A3E1NK04_9BACT</name>
<dbReference type="PRINTS" id="PR00034">
    <property type="entry name" value="HTHCRP"/>
</dbReference>
<dbReference type="InterPro" id="IPR012318">
    <property type="entry name" value="HTH_CRP"/>
</dbReference>
<organism evidence="6 7">
    <name type="scientific">Deminuibacter soli</name>
    <dbReference type="NCBI Taxonomy" id="2291815"/>
    <lineage>
        <taxon>Bacteria</taxon>
        <taxon>Pseudomonadati</taxon>
        <taxon>Bacteroidota</taxon>
        <taxon>Chitinophagia</taxon>
        <taxon>Chitinophagales</taxon>
        <taxon>Chitinophagaceae</taxon>
        <taxon>Deminuibacter</taxon>
    </lineage>
</organism>
<proteinExistence type="predicted"/>
<dbReference type="SUPFAM" id="SSF46785">
    <property type="entry name" value="Winged helix' DNA-binding domain"/>
    <property type="match status" value="1"/>
</dbReference>
<sequence length="230" mass="26352">MKQNKAGCDLKSCFLCQLCQPEWNPAIAAYRKTLSYKKGEVIFKEGDLVKGIFFVYNGIVKVHKQWGTEKELIIRFARQGDVFGHRGFGKETYYPISATALEPLTVCYIDIPFFLTTLKMNYDFIFKLMSFYAAELQESERNMRNLAHMPVKGRIVNALLRLQEKFGVTSEGFIGITLSRQDLASYAGTTYETVFRIINEFVEDNLIKLSGKDIGIVNMPKLEQLIEEQP</sequence>
<dbReference type="InterPro" id="IPR014710">
    <property type="entry name" value="RmlC-like_jellyroll"/>
</dbReference>
<keyword evidence="2" id="KW-0238">DNA-binding</keyword>
<dbReference type="PANTHER" id="PTHR24567">
    <property type="entry name" value="CRP FAMILY TRANSCRIPTIONAL REGULATORY PROTEIN"/>
    <property type="match status" value="1"/>
</dbReference>
<feature type="domain" description="Cyclic nucleotide-binding" evidence="4">
    <location>
        <begin position="36"/>
        <end position="135"/>
    </location>
</feature>
<evidence type="ECO:0000313" key="7">
    <source>
        <dbReference type="Proteomes" id="UP000261284"/>
    </source>
</evidence>
<dbReference type="EMBL" id="QTJU01000003">
    <property type="protein sequence ID" value="RFM28259.1"/>
    <property type="molecule type" value="Genomic_DNA"/>
</dbReference>
<evidence type="ECO:0000259" key="5">
    <source>
        <dbReference type="PROSITE" id="PS51063"/>
    </source>
</evidence>
<dbReference type="SMART" id="SM00419">
    <property type="entry name" value="HTH_CRP"/>
    <property type="match status" value="1"/>
</dbReference>
<gene>
    <name evidence="6" type="ORF">DXN05_12145</name>
</gene>
<dbReference type="CDD" id="cd00038">
    <property type="entry name" value="CAP_ED"/>
    <property type="match status" value="1"/>
</dbReference>
<keyword evidence="3" id="KW-0804">Transcription</keyword>
<dbReference type="SUPFAM" id="SSF51206">
    <property type="entry name" value="cAMP-binding domain-like"/>
    <property type="match status" value="1"/>
</dbReference>
<accession>A0A3E1NK04</accession>
<reference evidence="6 7" key="1">
    <citation type="submission" date="2018-08" db="EMBL/GenBank/DDBJ databases">
        <title>Chitinophagaceae sp. K23C18032701, a novel bacterium isolated from forest soil.</title>
        <authorList>
            <person name="Wang C."/>
        </authorList>
    </citation>
    <scope>NUCLEOTIDE SEQUENCE [LARGE SCALE GENOMIC DNA]</scope>
    <source>
        <strain evidence="6 7">K23C18032701</strain>
    </source>
</reference>
<evidence type="ECO:0000256" key="2">
    <source>
        <dbReference type="ARBA" id="ARBA00023125"/>
    </source>
</evidence>
<keyword evidence="7" id="KW-1185">Reference proteome</keyword>
<evidence type="ECO:0000313" key="6">
    <source>
        <dbReference type="EMBL" id="RFM28259.1"/>
    </source>
</evidence>
<dbReference type="InterPro" id="IPR000595">
    <property type="entry name" value="cNMP-bd_dom"/>
</dbReference>
<dbReference type="GO" id="GO:0003677">
    <property type="term" value="F:DNA binding"/>
    <property type="evidence" value="ECO:0007669"/>
    <property type="project" value="UniProtKB-KW"/>
</dbReference>
<feature type="domain" description="HTH crp-type" evidence="5">
    <location>
        <begin position="149"/>
        <end position="220"/>
    </location>
</feature>
<dbReference type="Gene3D" id="1.10.10.10">
    <property type="entry name" value="Winged helix-like DNA-binding domain superfamily/Winged helix DNA-binding domain"/>
    <property type="match status" value="1"/>
</dbReference>
<dbReference type="RefSeq" id="WP_116847505.1">
    <property type="nucleotide sequence ID" value="NZ_QTJU01000003.1"/>
</dbReference>
<evidence type="ECO:0000256" key="1">
    <source>
        <dbReference type="ARBA" id="ARBA00023015"/>
    </source>
</evidence>
<dbReference type="Pfam" id="PF00027">
    <property type="entry name" value="cNMP_binding"/>
    <property type="match status" value="1"/>
</dbReference>
<keyword evidence="1" id="KW-0805">Transcription regulation</keyword>
<comment type="caution">
    <text evidence="6">The sequence shown here is derived from an EMBL/GenBank/DDBJ whole genome shotgun (WGS) entry which is preliminary data.</text>
</comment>
<dbReference type="InterPro" id="IPR050397">
    <property type="entry name" value="Env_Response_Regulators"/>
</dbReference>
<evidence type="ECO:0000256" key="3">
    <source>
        <dbReference type="ARBA" id="ARBA00023163"/>
    </source>
</evidence>
<dbReference type="GO" id="GO:0003700">
    <property type="term" value="F:DNA-binding transcription factor activity"/>
    <property type="evidence" value="ECO:0007669"/>
    <property type="project" value="TreeGrafter"/>
</dbReference>
<dbReference type="OrthoDB" id="9127033at2"/>
<dbReference type="InterPro" id="IPR036388">
    <property type="entry name" value="WH-like_DNA-bd_sf"/>
</dbReference>
<dbReference type="AlphaFoldDB" id="A0A3E1NK04"/>
<dbReference type="InterPro" id="IPR036390">
    <property type="entry name" value="WH_DNA-bd_sf"/>
</dbReference>
<protein>
    <submittedName>
        <fullName evidence="6">Crp/Fnr family transcriptional regulator</fullName>
    </submittedName>
</protein>
<dbReference type="InterPro" id="IPR018490">
    <property type="entry name" value="cNMP-bd_dom_sf"/>
</dbReference>
<dbReference type="PROSITE" id="PS50042">
    <property type="entry name" value="CNMP_BINDING_3"/>
    <property type="match status" value="1"/>
</dbReference>
<dbReference type="SMART" id="SM00100">
    <property type="entry name" value="cNMP"/>
    <property type="match status" value="1"/>
</dbReference>
<dbReference type="CDD" id="cd00092">
    <property type="entry name" value="HTH_CRP"/>
    <property type="match status" value="1"/>
</dbReference>
<dbReference type="PROSITE" id="PS51063">
    <property type="entry name" value="HTH_CRP_2"/>
    <property type="match status" value="1"/>
</dbReference>
<evidence type="ECO:0000259" key="4">
    <source>
        <dbReference type="PROSITE" id="PS50042"/>
    </source>
</evidence>
<dbReference type="Pfam" id="PF13545">
    <property type="entry name" value="HTH_Crp_2"/>
    <property type="match status" value="1"/>
</dbReference>
<dbReference type="Proteomes" id="UP000261284">
    <property type="component" value="Unassembled WGS sequence"/>
</dbReference>